<dbReference type="EMBL" id="WEGI01000017">
    <property type="protein sequence ID" value="MQY31169.1"/>
    <property type="molecule type" value="Genomic_DNA"/>
</dbReference>
<dbReference type="Gene3D" id="3.40.50.12780">
    <property type="entry name" value="N-terminal domain of ligase-like"/>
    <property type="match status" value="1"/>
</dbReference>
<accession>A0A7K0DZD9</accession>
<dbReference type="AlphaFoldDB" id="A0A7K0DZD9"/>
<evidence type="ECO:0000259" key="3">
    <source>
        <dbReference type="Pfam" id="PF00501"/>
    </source>
</evidence>
<evidence type="ECO:0000259" key="4">
    <source>
        <dbReference type="Pfam" id="PF13193"/>
    </source>
</evidence>
<feature type="domain" description="AMP-dependent synthetase/ligase" evidence="3">
    <location>
        <begin position="12"/>
        <end position="345"/>
    </location>
</feature>
<dbReference type="InterPro" id="IPR000873">
    <property type="entry name" value="AMP-dep_synth/lig_dom"/>
</dbReference>
<keyword evidence="6" id="KW-1185">Reference proteome</keyword>
<feature type="domain" description="AMP-binding enzyme C-terminal" evidence="4">
    <location>
        <begin position="399"/>
        <end position="464"/>
    </location>
</feature>
<comment type="similarity">
    <text evidence="1">Belongs to the ATP-dependent AMP-binding enzyme family.</text>
</comment>
<proteinExistence type="inferred from homology"/>
<dbReference type="RefSeq" id="WP_319943923.1">
    <property type="nucleotide sequence ID" value="NZ_WEGI01000017.1"/>
</dbReference>
<organism evidence="5 6">
    <name type="scientific">Nocardia aurantia</name>
    <dbReference type="NCBI Taxonomy" id="2585199"/>
    <lineage>
        <taxon>Bacteria</taxon>
        <taxon>Bacillati</taxon>
        <taxon>Actinomycetota</taxon>
        <taxon>Actinomycetes</taxon>
        <taxon>Mycobacteriales</taxon>
        <taxon>Nocardiaceae</taxon>
        <taxon>Nocardia</taxon>
    </lineage>
</organism>
<keyword evidence="2 5" id="KW-0436">Ligase</keyword>
<name>A0A7K0DZD9_9NOCA</name>
<reference evidence="5 6" key="1">
    <citation type="submission" date="2019-10" db="EMBL/GenBank/DDBJ databases">
        <title>Nocardia macrotermitis sp. nov. and Nocardia aurantia sp. nov., isolated from the gut of fungus growing-termite Macrotermes natalensis.</title>
        <authorList>
            <person name="Benndorf R."/>
            <person name="Schwitalla J."/>
            <person name="Martin K."/>
            <person name="De Beer W."/>
            <person name="Kaster A.-K."/>
            <person name="Vollmers J."/>
            <person name="Poulsen M."/>
            <person name="Beemelmanns C."/>
        </authorList>
    </citation>
    <scope>NUCLEOTIDE SEQUENCE [LARGE SCALE GENOMIC DNA]</scope>
    <source>
        <strain evidence="5 6">RB56</strain>
    </source>
</reference>
<evidence type="ECO:0000256" key="1">
    <source>
        <dbReference type="ARBA" id="ARBA00006432"/>
    </source>
</evidence>
<protein>
    <submittedName>
        <fullName evidence="5">Bile acid-coenzyme A ligase</fullName>
        <ecNumber evidence="5">6.-.-.-</ecNumber>
    </submittedName>
</protein>
<gene>
    <name evidence="5" type="primary">baiB_5</name>
    <name evidence="5" type="ORF">NRB56_67770</name>
</gene>
<dbReference type="PANTHER" id="PTHR43201">
    <property type="entry name" value="ACYL-COA SYNTHETASE"/>
    <property type="match status" value="1"/>
</dbReference>
<evidence type="ECO:0000256" key="2">
    <source>
        <dbReference type="ARBA" id="ARBA00022598"/>
    </source>
</evidence>
<dbReference type="Pfam" id="PF13193">
    <property type="entry name" value="AMP-binding_C"/>
    <property type="match status" value="1"/>
</dbReference>
<dbReference type="GO" id="GO:0006631">
    <property type="term" value="P:fatty acid metabolic process"/>
    <property type="evidence" value="ECO:0007669"/>
    <property type="project" value="TreeGrafter"/>
</dbReference>
<sequence>MNDLRPIGDLLTEHARQRPDAPAVTCGAESLTFAGLEARANRLARAYRELGVRHGDLVSVGLPNGIEFYAACYAIWKLGATPQPLSARLPAAELTQVLAVAEPSLIVGFPADLAPGRVSLPAGFVPDPALADTPLPSAESPAWKAPASGGSTGVPKIIVSGATGAFDVDAVGSVFGMRRNQIHLVPGPLYHNAPFAWSMLGSYLGHHLIVLPRFDADAVLDAVERHRVQWLSLVPTMMHRIAQALDARPGGADLDSLEHVFHTGAPCPPWLKRRWIDLVGGARLHEGYGGTEGVAFTSIDGDEWLTRPGSVGRVIVGRMRVVGPDGLELPTGEIGEIQLQRPAGAAPTYRYLGATVTESAGGWDSIGDLGRFDADGYLYLSDRRVDLIVSGGANVYPAEVEAALLEHPRVSSVAVVGLPDDDLGQRVHAVVQPEGRLEAGELLEFAATRLVRYKLPRSVRFVGEPLRDEAGKVRRSEVREREIALLTTAPTEGFR</sequence>
<evidence type="ECO:0000313" key="5">
    <source>
        <dbReference type="EMBL" id="MQY31169.1"/>
    </source>
</evidence>
<dbReference type="PANTHER" id="PTHR43201:SF5">
    <property type="entry name" value="MEDIUM-CHAIN ACYL-COA LIGASE ACSF2, MITOCHONDRIAL"/>
    <property type="match status" value="1"/>
</dbReference>
<dbReference type="InterPro" id="IPR045851">
    <property type="entry name" value="AMP-bd_C_sf"/>
</dbReference>
<dbReference type="GO" id="GO:0031956">
    <property type="term" value="F:medium-chain fatty acid-CoA ligase activity"/>
    <property type="evidence" value="ECO:0007669"/>
    <property type="project" value="TreeGrafter"/>
</dbReference>
<dbReference type="Gene3D" id="3.30.300.30">
    <property type="match status" value="1"/>
</dbReference>
<dbReference type="EC" id="6.-.-.-" evidence="5"/>
<dbReference type="Proteomes" id="UP000431401">
    <property type="component" value="Unassembled WGS sequence"/>
</dbReference>
<dbReference type="SUPFAM" id="SSF56801">
    <property type="entry name" value="Acetyl-CoA synthetase-like"/>
    <property type="match status" value="1"/>
</dbReference>
<dbReference type="InterPro" id="IPR025110">
    <property type="entry name" value="AMP-bd_C"/>
</dbReference>
<comment type="caution">
    <text evidence="5">The sequence shown here is derived from an EMBL/GenBank/DDBJ whole genome shotgun (WGS) entry which is preliminary data.</text>
</comment>
<evidence type="ECO:0000313" key="6">
    <source>
        <dbReference type="Proteomes" id="UP000431401"/>
    </source>
</evidence>
<dbReference type="Pfam" id="PF00501">
    <property type="entry name" value="AMP-binding"/>
    <property type="match status" value="1"/>
</dbReference>
<dbReference type="InterPro" id="IPR042099">
    <property type="entry name" value="ANL_N_sf"/>
</dbReference>